<comment type="caution">
    <text evidence="14">The sequence shown here is derived from an EMBL/GenBank/DDBJ whole genome shotgun (WGS) entry which is preliminary data.</text>
</comment>
<keyword evidence="15" id="KW-1185">Reference proteome</keyword>
<dbReference type="PROSITE" id="PS51767">
    <property type="entry name" value="PEPTIDASE_A1"/>
    <property type="match status" value="1"/>
</dbReference>
<evidence type="ECO:0000256" key="6">
    <source>
        <dbReference type="ARBA" id="ARBA00022750"/>
    </source>
</evidence>
<feature type="active site" evidence="11">
    <location>
        <position position="130"/>
    </location>
</feature>
<dbReference type="InterPro" id="IPR021109">
    <property type="entry name" value="Peptidase_aspartic_dom_sf"/>
</dbReference>
<evidence type="ECO:0000256" key="4">
    <source>
        <dbReference type="ARBA" id="ARBA00022670"/>
    </source>
</evidence>
<evidence type="ECO:0000256" key="1">
    <source>
        <dbReference type="ARBA" id="ARBA00004193"/>
    </source>
</evidence>
<name>A0A8S0SQQ5_OLEEU</name>
<dbReference type="Proteomes" id="UP000594638">
    <property type="component" value="Unassembled WGS sequence"/>
</dbReference>
<evidence type="ECO:0000313" key="15">
    <source>
        <dbReference type="Proteomes" id="UP000594638"/>
    </source>
</evidence>
<dbReference type="GO" id="GO:0005886">
    <property type="term" value="C:plasma membrane"/>
    <property type="evidence" value="ECO:0007669"/>
    <property type="project" value="UniProtKB-SubCell"/>
</dbReference>
<dbReference type="AlphaFoldDB" id="A0A8S0SQQ5"/>
<evidence type="ECO:0000256" key="12">
    <source>
        <dbReference type="SAM" id="MobiDB-lite"/>
    </source>
</evidence>
<dbReference type="GO" id="GO:0004190">
    <property type="term" value="F:aspartic-type endopeptidase activity"/>
    <property type="evidence" value="ECO:0007669"/>
    <property type="project" value="UniProtKB-KW"/>
</dbReference>
<evidence type="ECO:0000256" key="3">
    <source>
        <dbReference type="ARBA" id="ARBA00022475"/>
    </source>
</evidence>
<evidence type="ECO:0000256" key="11">
    <source>
        <dbReference type="PIRSR" id="PIRSR601461-1"/>
    </source>
</evidence>
<dbReference type="InterPro" id="IPR001461">
    <property type="entry name" value="Aspartic_peptidase_A1"/>
</dbReference>
<dbReference type="SUPFAM" id="SSF50630">
    <property type="entry name" value="Acid proteases"/>
    <property type="match status" value="1"/>
</dbReference>
<dbReference type="Gene3D" id="2.40.70.10">
    <property type="entry name" value="Acid Proteases"/>
    <property type="match status" value="2"/>
</dbReference>
<protein>
    <submittedName>
        <fullName evidence="14">Aspartic ase 1</fullName>
    </submittedName>
</protein>
<dbReference type="InterPro" id="IPR034164">
    <property type="entry name" value="Pepsin-like_dom"/>
</dbReference>
<comment type="subcellular location">
    <subcellularLocation>
        <location evidence="1">Cell membrane</location>
        <topology evidence="1">Lipid-anchor</topology>
    </subcellularLocation>
</comment>
<evidence type="ECO:0000256" key="9">
    <source>
        <dbReference type="ARBA" id="ARBA00023180"/>
    </source>
</evidence>
<comment type="similarity">
    <text evidence="2">Belongs to the peptidase A1 family.</text>
</comment>
<keyword evidence="4" id="KW-0645">Protease</keyword>
<keyword evidence="8" id="KW-0472">Membrane</keyword>
<keyword evidence="5" id="KW-0732">Signal</keyword>
<evidence type="ECO:0000313" key="14">
    <source>
        <dbReference type="EMBL" id="CAA2994462.1"/>
    </source>
</evidence>
<evidence type="ECO:0000256" key="7">
    <source>
        <dbReference type="ARBA" id="ARBA00022801"/>
    </source>
</evidence>
<feature type="active site" evidence="11">
    <location>
        <position position="340"/>
    </location>
</feature>
<keyword evidence="6" id="KW-0064">Aspartyl protease</keyword>
<dbReference type="CDD" id="cd05471">
    <property type="entry name" value="pepsin_like"/>
    <property type="match status" value="1"/>
</dbReference>
<feature type="region of interest" description="Disordered" evidence="12">
    <location>
        <begin position="494"/>
        <end position="517"/>
    </location>
</feature>
<evidence type="ECO:0000256" key="8">
    <source>
        <dbReference type="ARBA" id="ARBA00023136"/>
    </source>
</evidence>
<keyword evidence="9" id="KW-0325">Glycoprotein</keyword>
<dbReference type="PRINTS" id="PR00792">
    <property type="entry name" value="PEPSIN"/>
</dbReference>
<feature type="domain" description="Peptidase A1" evidence="13">
    <location>
        <begin position="112"/>
        <end position="457"/>
    </location>
</feature>
<dbReference type="GO" id="GO:0006508">
    <property type="term" value="P:proteolysis"/>
    <property type="evidence" value="ECO:0007669"/>
    <property type="project" value="UniProtKB-KW"/>
</dbReference>
<dbReference type="FunFam" id="2.40.70.10:FF:000012">
    <property type="entry name" value="Aspartyl protease family protein 1"/>
    <property type="match status" value="1"/>
</dbReference>
<dbReference type="Pfam" id="PF14543">
    <property type="entry name" value="TAXi_N"/>
    <property type="match status" value="1"/>
</dbReference>
<dbReference type="Pfam" id="PF14541">
    <property type="entry name" value="TAXi_C"/>
    <property type="match status" value="1"/>
</dbReference>
<evidence type="ECO:0000256" key="5">
    <source>
        <dbReference type="ARBA" id="ARBA00022729"/>
    </source>
</evidence>
<proteinExistence type="inferred from homology"/>
<dbReference type="EMBL" id="CACTIH010005474">
    <property type="protein sequence ID" value="CAA2994462.1"/>
    <property type="molecule type" value="Genomic_DNA"/>
</dbReference>
<dbReference type="FunFam" id="2.40.70.10:FF:000014">
    <property type="entry name" value="Aspartyl protease family protein 1"/>
    <property type="match status" value="1"/>
</dbReference>
<evidence type="ECO:0000256" key="2">
    <source>
        <dbReference type="ARBA" id="ARBA00007447"/>
    </source>
</evidence>
<keyword evidence="10" id="KW-0449">Lipoprotein</keyword>
<evidence type="ECO:0000259" key="13">
    <source>
        <dbReference type="PROSITE" id="PS51767"/>
    </source>
</evidence>
<dbReference type="Gramene" id="OE9A000469T2">
    <property type="protein sequence ID" value="OE9A000469C2"/>
    <property type="gene ID" value="OE9A000469"/>
</dbReference>
<sequence length="537" mass="59013">MELRFAAILVSINFFLFFDAYLCTAATAIYSSRLIHRFSDEAQQLWVSKSKSNEKSNTQGSWPEEKSLGHMRLLLDGDLKRQRLRLGTQNELLVPSLGGHTYNYGNDLGWLHYTWIDVGTPNTSFLVALDAGSDLFWVPCDCVQCASLSLSHHSMLDRDLSQYSPSRSSTSKQLPCSHELCDQGPNCKNPEEHCPYSVKYLSEDTSSSGFLYEDQIHLASVGGNRQPSSAQAPVILGCGRSQSGIYLEGIAPDGLMGLGPGGISVPSLLAKSGFIPHSFSFCYDKSYSGRVFFGDEGPTSQRSTPFLPLKGKSVAYIVEVESYCVANSCLKITEFKAQVDTGSSFTYLPHETYEQVLAEFDKQVNAKRITTQGFDYCYKARSLKLPSMKLVFSLNQSFVIEDPTFQVSDNQMTRFVQGDLSCLGVHAMDGDIGIIGQNFLMGYRMVFDWEKLKLGWSISNCQDIGDNLEVHPTPPPSGASPKSLPIIEQQHPASGHAVPPAVAGHTPPKPSAASSLPSRRQYGITSLLLFVLAICVI</sequence>
<gene>
    <name evidence="14" type="ORF">OLEA9_A000469</name>
</gene>
<keyword evidence="7" id="KW-0378">Hydrolase</keyword>
<dbReference type="OrthoDB" id="2747330at2759"/>
<reference evidence="14 15" key="1">
    <citation type="submission" date="2019-12" db="EMBL/GenBank/DDBJ databases">
        <authorList>
            <person name="Alioto T."/>
            <person name="Alioto T."/>
            <person name="Gomez Garrido J."/>
        </authorList>
    </citation>
    <scope>NUCLEOTIDE SEQUENCE [LARGE SCALE GENOMIC DNA]</scope>
</reference>
<dbReference type="PANTHER" id="PTHR13683:SF339">
    <property type="entry name" value="PEPTIDASE A1 DOMAIN-CONTAINING PROTEIN"/>
    <property type="match status" value="1"/>
</dbReference>
<dbReference type="PANTHER" id="PTHR13683">
    <property type="entry name" value="ASPARTYL PROTEASES"/>
    <property type="match status" value="1"/>
</dbReference>
<dbReference type="InterPro" id="IPR033121">
    <property type="entry name" value="PEPTIDASE_A1"/>
</dbReference>
<organism evidence="14 15">
    <name type="scientific">Olea europaea subsp. europaea</name>
    <dbReference type="NCBI Taxonomy" id="158383"/>
    <lineage>
        <taxon>Eukaryota</taxon>
        <taxon>Viridiplantae</taxon>
        <taxon>Streptophyta</taxon>
        <taxon>Embryophyta</taxon>
        <taxon>Tracheophyta</taxon>
        <taxon>Spermatophyta</taxon>
        <taxon>Magnoliopsida</taxon>
        <taxon>eudicotyledons</taxon>
        <taxon>Gunneridae</taxon>
        <taxon>Pentapetalae</taxon>
        <taxon>asterids</taxon>
        <taxon>lamiids</taxon>
        <taxon>Lamiales</taxon>
        <taxon>Oleaceae</taxon>
        <taxon>Oleeae</taxon>
        <taxon>Olea</taxon>
    </lineage>
</organism>
<dbReference type="InterPro" id="IPR032861">
    <property type="entry name" value="TAXi_N"/>
</dbReference>
<keyword evidence="3" id="KW-1003">Cell membrane</keyword>
<accession>A0A8S0SQQ5</accession>
<dbReference type="InterPro" id="IPR032799">
    <property type="entry name" value="TAXi_C"/>
</dbReference>
<evidence type="ECO:0000256" key="10">
    <source>
        <dbReference type="ARBA" id="ARBA00023288"/>
    </source>
</evidence>